<name>A0A0F7SK65_PHARH</name>
<feature type="compositionally biased region" description="Basic and acidic residues" evidence="1">
    <location>
        <begin position="28"/>
        <end position="50"/>
    </location>
</feature>
<feature type="region of interest" description="Disordered" evidence="1">
    <location>
        <begin position="1"/>
        <end position="56"/>
    </location>
</feature>
<feature type="compositionally biased region" description="Polar residues" evidence="1">
    <location>
        <begin position="1"/>
        <end position="15"/>
    </location>
</feature>
<proteinExistence type="predicted"/>
<evidence type="ECO:0000256" key="1">
    <source>
        <dbReference type="SAM" id="MobiDB-lite"/>
    </source>
</evidence>
<sequence length="56" mass="5837">MSDSNATNIETQTGSKGLEAAGGIEGALAKEREYRGDKKDQENTDEEHGKGVGAAN</sequence>
<protein>
    <submittedName>
        <fullName evidence="2">Uncharacterized protein</fullName>
    </submittedName>
</protein>
<accession>A0A0F7SK65</accession>
<evidence type="ECO:0000313" key="2">
    <source>
        <dbReference type="EMBL" id="CDZ97734.1"/>
    </source>
</evidence>
<dbReference type="AlphaFoldDB" id="A0A0F7SK65"/>
<dbReference type="EMBL" id="LN483249">
    <property type="protein sequence ID" value="CDZ97734.1"/>
    <property type="molecule type" value="Genomic_DNA"/>
</dbReference>
<reference evidence="2" key="1">
    <citation type="submission" date="2014-08" db="EMBL/GenBank/DDBJ databases">
        <authorList>
            <person name="Sharma Rahul"/>
            <person name="Thines Marco"/>
        </authorList>
    </citation>
    <scope>NUCLEOTIDE SEQUENCE</scope>
</reference>
<organism evidence="2">
    <name type="scientific">Phaffia rhodozyma</name>
    <name type="common">Yeast</name>
    <name type="synonym">Xanthophyllomyces dendrorhous</name>
    <dbReference type="NCBI Taxonomy" id="264483"/>
    <lineage>
        <taxon>Eukaryota</taxon>
        <taxon>Fungi</taxon>
        <taxon>Dikarya</taxon>
        <taxon>Basidiomycota</taxon>
        <taxon>Agaricomycotina</taxon>
        <taxon>Tremellomycetes</taxon>
        <taxon>Cystofilobasidiales</taxon>
        <taxon>Mrakiaceae</taxon>
        <taxon>Phaffia</taxon>
    </lineage>
</organism>